<accession>A0A6C0B4Y7</accession>
<dbReference type="AlphaFoldDB" id="A0A6C0B4Y7"/>
<organism evidence="2">
    <name type="scientific">viral metagenome</name>
    <dbReference type="NCBI Taxonomy" id="1070528"/>
    <lineage>
        <taxon>unclassified sequences</taxon>
        <taxon>metagenomes</taxon>
        <taxon>organismal metagenomes</taxon>
    </lineage>
</organism>
<proteinExistence type="predicted"/>
<feature type="compositionally biased region" description="Low complexity" evidence="1">
    <location>
        <begin position="276"/>
        <end position="285"/>
    </location>
</feature>
<name>A0A6C0B4Y7_9ZZZZ</name>
<evidence type="ECO:0000313" key="2">
    <source>
        <dbReference type="EMBL" id="QHS86563.1"/>
    </source>
</evidence>
<dbReference type="EMBL" id="MN739058">
    <property type="protein sequence ID" value="QHS86563.1"/>
    <property type="molecule type" value="Genomic_DNA"/>
</dbReference>
<reference evidence="2" key="1">
    <citation type="journal article" date="2020" name="Nature">
        <title>Giant virus diversity and host interactions through global metagenomics.</title>
        <authorList>
            <person name="Schulz F."/>
            <person name="Roux S."/>
            <person name="Paez-Espino D."/>
            <person name="Jungbluth S."/>
            <person name="Walsh D.A."/>
            <person name="Denef V.J."/>
            <person name="McMahon K.D."/>
            <person name="Konstantinidis K.T."/>
            <person name="Eloe-Fadrosh E.A."/>
            <person name="Kyrpides N.C."/>
            <person name="Woyke T."/>
        </authorList>
    </citation>
    <scope>NUCLEOTIDE SEQUENCE</scope>
    <source>
        <strain evidence="2">GVMAG-M-3300009422-16</strain>
    </source>
</reference>
<feature type="compositionally biased region" description="Pro residues" evidence="1">
    <location>
        <begin position="263"/>
        <end position="275"/>
    </location>
</feature>
<evidence type="ECO:0000256" key="1">
    <source>
        <dbReference type="SAM" id="MobiDB-lite"/>
    </source>
</evidence>
<feature type="region of interest" description="Disordered" evidence="1">
    <location>
        <begin position="257"/>
        <end position="292"/>
    </location>
</feature>
<sequence>MSHFIPQPPNIIVPASLDNSVVDSFGREIRIFSKEFYLRNRRFICTLRNERDLFYFCKIWVKSSAAPEGCAAFPLQDIIRTLINDKILSVKTNKSGFRKLVWKKIKNFKPYRSTFTMHVTEEGTPDRSDGTEQFARRWARRFYTENAGFLKNAIRNRKALTYFYKIWIHSSWATKSGFFGGEKCFSYRPFRQVLFALVNDGKVCHVKKLRDTNMSAIIWHRVASDDRKSKKRRKNRCISQEELDSAVREAVRDALEKTIGRPKTPPYTPITPPISPSSHSSGSSIGDMPPPLVRRTRMKSIYPDDQDFLCGDELVM</sequence>
<protein>
    <submittedName>
        <fullName evidence="2">Uncharacterized protein</fullName>
    </submittedName>
</protein>